<feature type="transmembrane region" description="Helical" evidence="6">
    <location>
        <begin position="136"/>
        <end position="156"/>
    </location>
</feature>
<evidence type="ECO:0000256" key="3">
    <source>
        <dbReference type="ARBA" id="ARBA00022692"/>
    </source>
</evidence>
<dbReference type="AlphaFoldDB" id="A0A316UJ92"/>
<keyword evidence="3 6" id="KW-0812">Transmembrane</keyword>
<evidence type="ECO:0000256" key="6">
    <source>
        <dbReference type="RuleBase" id="RU363053"/>
    </source>
</evidence>
<name>A0A316UJ92_9BASI</name>
<reference evidence="7 8" key="1">
    <citation type="journal article" date="2018" name="Mol. Biol. Evol.">
        <title>Broad Genomic Sampling Reveals a Smut Pathogenic Ancestry of the Fungal Clade Ustilaginomycotina.</title>
        <authorList>
            <person name="Kijpornyongpan T."/>
            <person name="Mondo S.J."/>
            <person name="Barry K."/>
            <person name="Sandor L."/>
            <person name="Lee J."/>
            <person name="Lipzen A."/>
            <person name="Pangilinan J."/>
            <person name="LaButti K."/>
            <person name="Hainaut M."/>
            <person name="Henrissat B."/>
            <person name="Grigoriev I.V."/>
            <person name="Spatafora J.W."/>
            <person name="Aime M.C."/>
        </authorList>
    </citation>
    <scope>NUCLEOTIDE SEQUENCE [LARGE SCALE GENOMIC DNA]</scope>
    <source>
        <strain evidence="7 8">MCA 5214</strain>
    </source>
</reference>
<proteinExistence type="inferred from homology"/>
<keyword evidence="8" id="KW-1185">Reference proteome</keyword>
<dbReference type="PANTHER" id="PTHR11266">
    <property type="entry name" value="PEROXISOMAL MEMBRANE PROTEIN 2, PXMP2 MPV17"/>
    <property type="match status" value="1"/>
</dbReference>
<comment type="subcellular location">
    <subcellularLocation>
        <location evidence="1">Membrane</location>
        <topology evidence="1">Multi-pass membrane protein</topology>
    </subcellularLocation>
</comment>
<dbReference type="RefSeq" id="XP_025359550.1">
    <property type="nucleotide sequence ID" value="XM_025508720.1"/>
</dbReference>
<dbReference type="GO" id="GO:0016020">
    <property type="term" value="C:membrane"/>
    <property type="evidence" value="ECO:0007669"/>
    <property type="project" value="UniProtKB-SubCell"/>
</dbReference>
<protein>
    <submittedName>
        <fullName evidence="7">Uncharacterized protein</fullName>
    </submittedName>
</protein>
<evidence type="ECO:0000256" key="2">
    <source>
        <dbReference type="ARBA" id="ARBA00006824"/>
    </source>
</evidence>
<dbReference type="Pfam" id="PF04117">
    <property type="entry name" value="Mpv17_PMP22"/>
    <property type="match status" value="1"/>
</dbReference>
<keyword evidence="5 6" id="KW-0472">Membrane</keyword>
<dbReference type="Proteomes" id="UP000245884">
    <property type="component" value="Unassembled WGS sequence"/>
</dbReference>
<dbReference type="OrthoDB" id="10267969at2759"/>
<dbReference type="STRING" id="1569628.A0A316UJ92"/>
<dbReference type="InterPro" id="IPR007248">
    <property type="entry name" value="Mpv17_PMP22"/>
</dbReference>
<evidence type="ECO:0000256" key="1">
    <source>
        <dbReference type="ARBA" id="ARBA00004141"/>
    </source>
</evidence>
<organism evidence="7 8">
    <name type="scientific">Jaminaea rosea</name>
    <dbReference type="NCBI Taxonomy" id="1569628"/>
    <lineage>
        <taxon>Eukaryota</taxon>
        <taxon>Fungi</taxon>
        <taxon>Dikarya</taxon>
        <taxon>Basidiomycota</taxon>
        <taxon>Ustilaginomycotina</taxon>
        <taxon>Exobasidiomycetes</taxon>
        <taxon>Microstromatales</taxon>
        <taxon>Microstromatales incertae sedis</taxon>
        <taxon>Jaminaea</taxon>
    </lineage>
</organism>
<keyword evidence="4 6" id="KW-1133">Transmembrane helix</keyword>
<comment type="similarity">
    <text evidence="2 6">Belongs to the peroxisomal membrane protein PXMP2/4 family.</text>
</comment>
<evidence type="ECO:0000256" key="5">
    <source>
        <dbReference type="ARBA" id="ARBA00023136"/>
    </source>
</evidence>
<evidence type="ECO:0000313" key="8">
    <source>
        <dbReference type="Proteomes" id="UP000245884"/>
    </source>
</evidence>
<dbReference type="GeneID" id="37030543"/>
<dbReference type="EMBL" id="KZ819678">
    <property type="protein sequence ID" value="PWN24938.1"/>
    <property type="molecule type" value="Genomic_DNA"/>
</dbReference>
<evidence type="ECO:0000313" key="7">
    <source>
        <dbReference type="EMBL" id="PWN24938.1"/>
    </source>
</evidence>
<accession>A0A316UJ92</accession>
<dbReference type="PANTHER" id="PTHR11266:SF50">
    <property type="entry name" value="VACUOLAR MEMBRANE PROTEIN YOR292C"/>
    <property type="match status" value="1"/>
</dbReference>
<gene>
    <name evidence="7" type="ORF">BDZ90DRAFT_268667</name>
</gene>
<sequence length="236" mass="25717">MASLYHRFGAFYSSSFSRRPWLTLAIANGTLGVIADSLAQNFEKQQARQQAKDKEGSVSSRETKGWDWARSGRFAAFGVGMAPILAEWNKFIEFAFPLRTNAASTSTTAGAAASTAVSAGKVSLVALGKRVSFDQVLFAPFGLVCFVGAMGAMEYGSWPGVKAKFSDMYMPALLANWQVWPLIQLVNFRFVPLRFRVPFTSSCGIAWTLYLSLLAAAKGKAEQGAEVRRVETEKAV</sequence>
<evidence type="ECO:0000256" key="4">
    <source>
        <dbReference type="ARBA" id="ARBA00022989"/>
    </source>
</evidence>
<feature type="transmembrane region" description="Helical" evidence="6">
    <location>
        <begin position="20"/>
        <end position="39"/>
    </location>
</feature>
<dbReference type="GO" id="GO:0005739">
    <property type="term" value="C:mitochondrion"/>
    <property type="evidence" value="ECO:0007669"/>
    <property type="project" value="TreeGrafter"/>
</dbReference>